<dbReference type="AlphaFoldDB" id="A0A840QZG3"/>
<comment type="caution">
    <text evidence="1">The sequence shown here is derived from an EMBL/GenBank/DDBJ whole genome shotgun (WGS) entry which is preliminary data.</text>
</comment>
<protein>
    <submittedName>
        <fullName evidence="1">Uncharacterized protein</fullName>
    </submittedName>
</protein>
<evidence type="ECO:0000313" key="2">
    <source>
        <dbReference type="Proteomes" id="UP000536640"/>
    </source>
</evidence>
<sequence>MDTSIFAVMPQRRLVPLRVKAFIQFLEEQVTEENWA</sequence>
<accession>A0A840QZG3</accession>
<organism evidence="1 2">
    <name type="scientific">Zhongshania antarctica</name>
    <dbReference type="NCBI Taxonomy" id="641702"/>
    <lineage>
        <taxon>Bacteria</taxon>
        <taxon>Pseudomonadati</taxon>
        <taxon>Pseudomonadota</taxon>
        <taxon>Gammaproteobacteria</taxon>
        <taxon>Cellvibrionales</taxon>
        <taxon>Spongiibacteraceae</taxon>
        <taxon>Zhongshania</taxon>
    </lineage>
</organism>
<gene>
    <name evidence="1" type="ORF">HNQ57_000067</name>
</gene>
<name>A0A840QZG3_9GAMM</name>
<dbReference type="EMBL" id="JACHHW010000001">
    <property type="protein sequence ID" value="MBB5185808.1"/>
    <property type="molecule type" value="Genomic_DNA"/>
</dbReference>
<keyword evidence="2" id="KW-1185">Reference proteome</keyword>
<proteinExistence type="predicted"/>
<evidence type="ECO:0000313" key="1">
    <source>
        <dbReference type="EMBL" id="MBB5185808.1"/>
    </source>
</evidence>
<reference evidence="1 2" key="1">
    <citation type="submission" date="2020-08" db="EMBL/GenBank/DDBJ databases">
        <title>Genomic Encyclopedia of Type Strains, Phase IV (KMG-IV): sequencing the most valuable type-strain genomes for metagenomic binning, comparative biology and taxonomic classification.</title>
        <authorList>
            <person name="Goeker M."/>
        </authorList>
    </citation>
    <scope>NUCLEOTIDE SEQUENCE [LARGE SCALE GENOMIC DNA]</scope>
    <source>
        <strain evidence="1 2">DSM 25701</strain>
    </source>
</reference>
<dbReference type="Proteomes" id="UP000536640">
    <property type="component" value="Unassembled WGS sequence"/>
</dbReference>